<gene>
    <name evidence="2" type="ORF">Q9K02_06110</name>
</gene>
<proteinExistence type="predicted"/>
<accession>A0ABT9HNM4</accession>
<dbReference type="Proteomes" id="UP001240639">
    <property type="component" value="Unassembled WGS sequence"/>
</dbReference>
<dbReference type="PANTHER" id="PTHR37461:SF1">
    <property type="entry name" value="ANTI-SIGMA-K FACTOR RSKA"/>
    <property type="match status" value="1"/>
</dbReference>
<dbReference type="RefSeq" id="WP_305932086.1">
    <property type="nucleotide sequence ID" value="NZ_JAVAIM010000001.1"/>
</dbReference>
<comment type="caution">
    <text evidence="2">The sequence shown here is derived from an EMBL/GenBank/DDBJ whole genome shotgun (WGS) entry which is preliminary data.</text>
</comment>
<sequence>MADDTAIVEDDPFVRAGEYALGVLEGDERSAAQRSMLSDANFAEAVAWWERRLGAMGEAAGRMLPSPSVWTGIEARLDADTPADVATMPEPSRGPSGWSIATAIAGLGAAAAALVLFLSTPETVETLPPDVALAPSEQFVAQLQDEEAGRRLAGVVDPQNRRLSLSIDGFTAGEGQAPELWVIPEGGAPVSLGSIPQSGSFARDLSAREAELLVAGSTLAVTFEEDTGVPHEAPTPPILIAGALDRV</sequence>
<dbReference type="Pfam" id="PF10099">
    <property type="entry name" value="RskA_C"/>
    <property type="match status" value="1"/>
</dbReference>
<dbReference type="InterPro" id="IPR051474">
    <property type="entry name" value="Anti-sigma-K/W_factor"/>
</dbReference>
<evidence type="ECO:0000313" key="3">
    <source>
        <dbReference type="Proteomes" id="UP001240639"/>
    </source>
</evidence>
<reference evidence="2 3" key="1">
    <citation type="submission" date="2023-08" db="EMBL/GenBank/DDBJ databases">
        <title>genomic of G39.</title>
        <authorList>
            <person name="Wang Y."/>
        </authorList>
    </citation>
    <scope>NUCLEOTIDE SEQUENCE [LARGE SCALE GENOMIC DNA]</scope>
    <source>
        <strain evidence="2 3">G39</strain>
    </source>
</reference>
<dbReference type="EMBL" id="JAVAIM010000001">
    <property type="protein sequence ID" value="MDP4574711.1"/>
    <property type="molecule type" value="Genomic_DNA"/>
</dbReference>
<dbReference type="PANTHER" id="PTHR37461">
    <property type="entry name" value="ANTI-SIGMA-K FACTOR RSKA"/>
    <property type="match status" value="1"/>
</dbReference>
<evidence type="ECO:0000313" key="2">
    <source>
        <dbReference type="EMBL" id="MDP4574711.1"/>
    </source>
</evidence>
<organism evidence="2 3">
    <name type="scientific">Qipengyuania profundimaris</name>
    <dbReference type="NCBI Taxonomy" id="3067652"/>
    <lineage>
        <taxon>Bacteria</taxon>
        <taxon>Pseudomonadati</taxon>
        <taxon>Pseudomonadota</taxon>
        <taxon>Alphaproteobacteria</taxon>
        <taxon>Sphingomonadales</taxon>
        <taxon>Erythrobacteraceae</taxon>
        <taxon>Qipengyuania</taxon>
    </lineage>
</organism>
<dbReference type="InterPro" id="IPR018764">
    <property type="entry name" value="RskA_C"/>
</dbReference>
<keyword evidence="3" id="KW-1185">Reference proteome</keyword>
<protein>
    <submittedName>
        <fullName evidence="2">Anti-sigma factor</fullName>
    </submittedName>
</protein>
<evidence type="ECO:0000259" key="1">
    <source>
        <dbReference type="Pfam" id="PF10099"/>
    </source>
</evidence>
<name>A0ABT9HNM4_9SPHN</name>
<feature type="domain" description="Anti-sigma K factor RskA C-terminal" evidence="1">
    <location>
        <begin position="107"/>
        <end position="238"/>
    </location>
</feature>